<dbReference type="EMBL" id="JAERRH010000008">
    <property type="protein sequence ID" value="MBL1107346.1"/>
    <property type="molecule type" value="Genomic_DNA"/>
</dbReference>
<proteinExistence type="predicted"/>
<dbReference type="Proteomes" id="UP000621386">
    <property type="component" value="Unassembled WGS sequence"/>
</dbReference>
<reference evidence="1 2" key="1">
    <citation type="submission" date="2021-01" db="EMBL/GenBank/DDBJ databases">
        <title>WGS of actinomycetes isolated from Thailand.</title>
        <authorList>
            <person name="Thawai C."/>
        </authorList>
    </citation>
    <scope>NUCLEOTIDE SEQUENCE [LARGE SCALE GENOMIC DNA]</scope>
    <source>
        <strain evidence="1 2">CH5-8</strain>
    </source>
</reference>
<comment type="caution">
    <text evidence="1">The sequence shown here is derived from an EMBL/GenBank/DDBJ whole genome shotgun (WGS) entry which is preliminary data.</text>
</comment>
<keyword evidence="2" id="KW-1185">Reference proteome</keyword>
<accession>A0ABS1P4Q2</accession>
<name>A0ABS1P4Q2_9ACTN</name>
<sequence length="344" mass="35814">MDEAFPVRIRQGVKPSYQNQQLKVRPAATPNMTVIVSGGICYIDQHDTGGQGAYVCANDADVTLTVQPAGGAGQYRKDTVVASVYDAEYAGSANEWRLEVIQGPYAASAGATVRGTLPPNAQILADIALGPSQTSVSAANITDVRQFTVGSGGIVPVSSSADLARPHPGQLRYRMDTDTWVYGKTDGTTATLLDASLRARKTGDTPRANTTSVASDPHLVLPVAAGAIYELVGVFYITSASTVPDFQCGLNGPASSDGFWSLIGNPNTATSDSDVARLTATTINGGNRSYGIPTTSTVYGLQLAGMLEVGGTAGNLTVDWAQATTSGSSTVLKKYSWIRAVRVA</sequence>
<gene>
    <name evidence="1" type="ORF">JK361_22530</name>
</gene>
<evidence type="ECO:0000313" key="1">
    <source>
        <dbReference type="EMBL" id="MBL1107346.1"/>
    </source>
</evidence>
<protein>
    <submittedName>
        <fullName evidence="1">Uncharacterized protein</fullName>
    </submittedName>
</protein>
<dbReference type="RefSeq" id="WP_201821107.1">
    <property type="nucleotide sequence ID" value="NZ_JAERRH010000008.1"/>
</dbReference>
<evidence type="ECO:0000313" key="2">
    <source>
        <dbReference type="Proteomes" id="UP000621386"/>
    </source>
</evidence>
<organism evidence="1 2">
    <name type="scientific">Streptomyces musisoli</name>
    <dbReference type="NCBI Taxonomy" id="2802280"/>
    <lineage>
        <taxon>Bacteria</taxon>
        <taxon>Bacillati</taxon>
        <taxon>Actinomycetota</taxon>
        <taxon>Actinomycetes</taxon>
        <taxon>Kitasatosporales</taxon>
        <taxon>Streptomycetaceae</taxon>
        <taxon>Streptomyces</taxon>
    </lineage>
</organism>